<keyword evidence="1" id="KW-0472">Membrane</keyword>
<reference evidence="2 3" key="1">
    <citation type="journal article" date="2010" name="Proc. Natl. Acad. Sci. U.S.A.">
        <title>Enigmatic, ultrasmall, uncultivated Archaea.</title>
        <authorList>
            <person name="Baker B.J."/>
            <person name="Comolli L.R."/>
            <person name="Dick G.J."/>
            <person name="Hauser L.J."/>
            <person name="Hyatt D."/>
            <person name="Dill B.D."/>
            <person name="Land M.L."/>
            <person name="Verberkmoes N.C."/>
            <person name="Hettich R.L."/>
            <person name="Banfield J.F."/>
        </authorList>
    </citation>
    <scope>NUCLEOTIDE SEQUENCE [LARGE SCALE GENOMIC DNA]</scope>
</reference>
<evidence type="ECO:0000256" key="1">
    <source>
        <dbReference type="SAM" id="Phobius"/>
    </source>
</evidence>
<name>D6GVX4_PARA5</name>
<dbReference type="AlphaFoldDB" id="D6GVX4"/>
<evidence type="ECO:0000313" key="2">
    <source>
        <dbReference type="EMBL" id="EFD92639.1"/>
    </source>
</evidence>
<dbReference type="Proteomes" id="UP000009376">
    <property type="component" value="Unassembled WGS sequence"/>
</dbReference>
<organism evidence="2 3">
    <name type="scientific">Candidatus Parvarchaeum acidophilus ARMAN-5</name>
    <dbReference type="NCBI Taxonomy" id="662762"/>
    <lineage>
        <taxon>Archaea</taxon>
        <taxon>Candidatus Parvarchaeota</taxon>
        <taxon>Candidatus Parvarchaeum</taxon>
    </lineage>
</organism>
<keyword evidence="1" id="KW-0812">Transmembrane</keyword>
<dbReference type="EMBL" id="GG745558">
    <property type="protein sequence ID" value="EFD92639.1"/>
    <property type="molecule type" value="Genomic_DNA"/>
</dbReference>
<feature type="transmembrane region" description="Helical" evidence="1">
    <location>
        <begin position="7"/>
        <end position="30"/>
    </location>
</feature>
<accession>D6GVX4</accession>
<protein>
    <submittedName>
        <fullName evidence="2">Uncharacterized protein</fullName>
    </submittedName>
</protein>
<proteinExistence type="predicted"/>
<evidence type="ECO:0000313" key="3">
    <source>
        <dbReference type="Proteomes" id="UP000009376"/>
    </source>
</evidence>
<keyword evidence="1" id="KW-1133">Transmembrane helix</keyword>
<sequence length="1136" mass="125579">MDRKGQANMIVVLGMVAATIYILLNAFAYISNVGLSSTIEISAQNSISQTLSLKDYLIQEADYNFQKAQLFDGLTLQPSSVDCGYINTSQSLPFVPVPEVYYWRNLAGQVCLPNNDIIEYGLEHLLNQNSFAIVNSSNISIKSNLILNLSNKKNTLFSGNFSAPFLTHNYTFFYNSSSNEFSVCQQYKNSCNYTLTNAPIGVNFNMSGLEFTSLPPSDTLSGVIDLSTVTNAFFKDSGLSPSSQYALITFPNGNTAIIYSNTVNGVTSFTLTPMANKNFYTLKSIWAYNNANGIKNTTLINNSYAVYEGTNYSFSISSNVSGIFSIKPANYVMFDIQPQFIYYKYILNSIQNAGNENLLFPSNQNLYISYSVFPLYSPTVCVNYNEGQYNLQNCMTLSDSITGKNYLSELLKAGEAFVNESFPIGNENIEGFAQYEIDNYISNAINAVNLKTVSVNGKPKYDWYSALILQLGSPQGTTYLLNKLARVKEPYYGTYIYNCAQNASDLSYCRNLLSSTLSQDIISLLQQQMPQELTFLSGTNFNINVLNLSVNANEISSCTNASNYSVTSNYTYSVNSSPVKGNYSEEVLGIPISLEFGYQNSLNLKPTEACGIQKSPYSTGYSGFTQALVTNNITYINCAPVIAQSFLNNTCIASLETTNSKVASYLNSSSSAPAGEYCRSEANGQYFCPYYKVSSFSYKNWLTESNICPSYFVLDNENFTSSPNNNNYKLVSVYGGGADSSKMSFYNKTFALYNGTINLPENFSFTVGVNATGPYAGIDAFFSGKNNLNGNIISASFNSLNDPIGIYNYSVDTDSVDLLGGSNSFISPSASNQISLDRACTSLGCNLSSYLNSKFESSFFSNTSEITNNINLLGLATTSEPSSDLISYAFVSNYISSYTPILNQLPYVSASQLNSALNSSFGLRTDNNTYFNEFILNPINLTNSYQLKLNINTNFNIGYLLPGYIKIFGVYQNNNIKQFYWWNQTALNNGGIIWINTSAEVPSELYVVYGVGANGSSSYNNGTNVFPFFYSINQTGESFNFLYPNNNQHNLNAFYSVGGLNLTNEEPIPPYIYNATLSSYYGEFACINKNPFELTLLNGTYSAYPPSFNVNNLYNDFSTLYPDLTIIGKQTFTKWP</sequence>
<gene>
    <name evidence="2" type="ORF">BJBARM5_0644</name>
</gene>